<dbReference type="SUPFAM" id="SSF56112">
    <property type="entry name" value="Protein kinase-like (PK-like)"/>
    <property type="match status" value="1"/>
</dbReference>
<keyword evidence="4" id="KW-0418">Kinase</keyword>
<comment type="caution">
    <text evidence="10">The sequence shown here is derived from an EMBL/GenBank/DDBJ whole genome shotgun (WGS) entry which is preliminary data.</text>
</comment>
<evidence type="ECO:0000313" key="11">
    <source>
        <dbReference type="Proteomes" id="UP001165395"/>
    </source>
</evidence>
<protein>
    <recommendedName>
        <fullName evidence="8">Hydroxylysine kinase</fullName>
        <ecNumber evidence="7">2.7.1.81</ecNumber>
    </recommendedName>
</protein>
<dbReference type="RefSeq" id="WP_227181517.1">
    <property type="nucleotide sequence ID" value="NZ_JAJBZT010000008.1"/>
</dbReference>
<reference evidence="10" key="1">
    <citation type="submission" date="2021-10" db="EMBL/GenBank/DDBJ databases">
        <title>The complete genome sequence of Leeia sp. TBRC 13508.</title>
        <authorList>
            <person name="Charoenyingcharoen P."/>
            <person name="Yukphan P."/>
        </authorList>
    </citation>
    <scope>NUCLEOTIDE SEQUENCE</scope>
    <source>
        <strain evidence="10">TBRC 13508</strain>
    </source>
</reference>
<proteinExistence type="predicted"/>
<comment type="subcellular location">
    <subcellularLocation>
        <location evidence="1">Cytoplasm</location>
    </subcellularLocation>
</comment>
<accession>A0ABS8D910</accession>
<dbReference type="Gene3D" id="3.90.1200.10">
    <property type="match status" value="1"/>
</dbReference>
<evidence type="ECO:0000256" key="8">
    <source>
        <dbReference type="ARBA" id="ARBA00040505"/>
    </source>
</evidence>
<dbReference type="Pfam" id="PF01636">
    <property type="entry name" value="APH"/>
    <property type="match status" value="1"/>
</dbReference>
<evidence type="ECO:0000259" key="9">
    <source>
        <dbReference type="Pfam" id="PF01636"/>
    </source>
</evidence>
<dbReference type="EMBL" id="JAJBZT010000008">
    <property type="protein sequence ID" value="MCB6184709.1"/>
    <property type="molecule type" value="Genomic_DNA"/>
</dbReference>
<evidence type="ECO:0000256" key="1">
    <source>
        <dbReference type="ARBA" id="ARBA00004496"/>
    </source>
</evidence>
<gene>
    <name evidence="10" type="ORF">LIN78_14265</name>
</gene>
<organism evidence="10 11">
    <name type="scientific">Leeia speluncae</name>
    <dbReference type="NCBI Taxonomy" id="2884804"/>
    <lineage>
        <taxon>Bacteria</taxon>
        <taxon>Pseudomonadati</taxon>
        <taxon>Pseudomonadota</taxon>
        <taxon>Betaproteobacteria</taxon>
        <taxon>Neisseriales</taxon>
        <taxon>Leeiaceae</taxon>
        <taxon>Leeia</taxon>
    </lineage>
</organism>
<keyword evidence="2" id="KW-0963">Cytoplasm</keyword>
<keyword evidence="11" id="KW-1185">Reference proteome</keyword>
<comment type="function">
    <text evidence="6">Catalyzes the GTP-dependent phosphorylation of 5-hydroxy-L-lysine.</text>
</comment>
<feature type="domain" description="Aminoglycoside phosphotransferase" evidence="9">
    <location>
        <begin position="42"/>
        <end position="272"/>
    </location>
</feature>
<evidence type="ECO:0000256" key="5">
    <source>
        <dbReference type="ARBA" id="ARBA00036820"/>
    </source>
</evidence>
<evidence type="ECO:0000256" key="6">
    <source>
        <dbReference type="ARBA" id="ARBA00037368"/>
    </source>
</evidence>
<dbReference type="Proteomes" id="UP001165395">
    <property type="component" value="Unassembled WGS sequence"/>
</dbReference>
<dbReference type="EC" id="2.7.1.81" evidence="7"/>
<dbReference type="InterPro" id="IPR002575">
    <property type="entry name" value="Aminoglycoside_PTrfase"/>
</dbReference>
<dbReference type="InterPro" id="IPR011009">
    <property type="entry name" value="Kinase-like_dom_sf"/>
</dbReference>
<evidence type="ECO:0000256" key="2">
    <source>
        <dbReference type="ARBA" id="ARBA00022490"/>
    </source>
</evidence>
<sequence length="351" mass="39496">MSESVGNLFSTVAAKTPEADVLACLDTIYGFTGELSLLNSERDENWLLKTNFGDAYVVKITHPAEDPGVTDFQTQALVHAIEKNPNLPIPMVIPRKDGQPYGWEILGDNPPRILRVYSYLDGIPLPKLAKTAAQRRDLGMTLARLNVALSDYEHPSAGHYLLWDIQHTDKLQSLLAEMPAGEQKTLAEKWMNHFINYTQPRLKQLRTQVIHNDLNPYNVLVSPEDETTTTGIIDFGDMVFAPLVDELGVACSYQLSSNENPLDTAAELIAGYHRINPLQPEEIDLLLDVIAARLLMTVTITGWRAARYPENATYILRNNKISWDGLKALDKLNRQEATHYLRQICEKEFAK</sequence>
<name>A0ABS8D910_9NEIS</name>
<evidence type="ECO:0000256" key="4">
    <source>
        <dbReference type="ARBA" id="ARBA00022777"/>
    </source>
</evidence>
<dbReference type="PANTHER" id="PTHR21064:SF1">
    <property type="entry name" value="HYDROXYLYSINE KINASE"/>
    <property type="match status" value="1"/>
</dbReference>
<dbReference type="InterPro" id="IPR050249">
    <property type="entry name" value="Pseudomonas-type_ThrB"/>
</dbReference>
<evidence type="ECO:0000313" key="10">
    <source>
        <dbReference type="EMBL" id="MCB6184709.1"/>
    </source>
</evidence>
<evidence type="ECO:0000256" key="3">
    <source>
        <dbReference type="ARBA" id="ARBA00022679"/>
    </source>
</evidence>
<keyword evidence="3" id="KW-0808">Transferase</keyword>
<evidence type="ECO:0000256" key="7">
    <source>
        <dbReference type="ARBA" id="ARBA00038873"/>
    </source>
</evidence>
<comment type="catalytic activity">
    <reaction evidence="5">
        <text>(5R)-5-hydroxy-L-lysine + GTP = (5R)-5-phosphooxy-L-lysine + GDP + H(+)</text>
        <dbReference type="Rhea" id="RHEA:19049"/>
        <dbReference type="ChEBI" id="CHEBI:15378"/>
        <dbReference type="ChEBI" id="CHEBI:37565"/>
        <dbReference type="ChEBI" id="CHEBI:57882"/>
        <dbReference type="ChEBI" id="CHEBI:58189"/>
        <dbReference type="ChEBI" id="CHEBI:58357"/>
        <dbReference type="EC" id="2.7.1.81"/>
    </reaction>
</comment>
<dbReference type="PANTHER" id="PTHR21064">
    <property type="entry name" value="AMINOGLYCOSIDE PHOSPHOTRANSFERASE DOMAIN-CONTAINING PROTEIN-RELATED"/>
    <property type="match status" value="1"/>
</dbReference>